<dbReference type="SUPFAM" id="SSF52743">
    <property type="entry name" value="Subtilisin-like"/>
    <property type="match status" value="1"/>
</dbReference>
<dbReference type="InterPro" id="IPR036852">
    <property type="entry name" value="Peptidase_S8/S53_dom_sf"/>
</dbReference>
<dbReference type="InterPro" id="IPR000209">
    <property type="entry name" value="Peptidase_S8/S53_dom"/>
</dbReference>
<dbReference type="KEGG" id="rhom:FRIFI_0774"/>
<dbReference type="PRINTS" id="PR00723">
    <property type="entry name" value="SUBTILISIN"/>
</dbReference>
<feature type="domain" description="Peptidase S8/S53" evidence="6">
    <location>
        <begin position="98"/>
        <end position="292"/>
    </location>
</feature>
<evidence type="ECO:0000256" key="5">
    <source>
        <dbReference type="PROSITE-ProRule" id="PRU01240"/>
    </source>
</evidence>
<reference evidence="7 8" key="1">
    <citation type="submission" date="2014-09" db="EMBL/GenBank/DDBJ databases">
        <authorList>
            <person name="Hornung B.V."/>
        </authorList>
    </citation>
    <scope>NUCLEOTIDE SEQUENCE [LARGE SCALE GENOMIC DNA]</scope>
    <source>
        <strain evidence="7 8">FRIFI</strain>
    </source>
</reference>
<dbReference type="PROSITE" id="PS51892">
    <property type="entry name" value="SUBTILASE"/>
    <property type="match status" value="1"/>
</dbReference>
<proteinExistence type="inferred from homology"/>
<dbReference type="RefSeq" id="WP_166505035.1">
    <property type="nucleotide sequence ID" value="NZ_JAKNTL010000007.1"/>
</dbReference>
<evidence type="ECO:0000313" key="7">
    <source>
        <dbReference type="EMBL" id="CEI72319.1"/>
    </source>
</evidence>
<evidence type="ECO:0000256" key="3">
    <source>
        <dbReference type="ARBA" id="ARBA00022801"/>
    </source>
</evidence>
<dbReference type="Gene3D" id="2.60.120.1290">
    <property type="match status" value="1"/>
</dbReference>
<dbReference type="Proteomes" id="UP000245695">
    <property type="component" value="Chromosome 1"/>
</dbReference>
<keyword evidence="4" id="KW-0720">Serine protease</keyword>
<keyword evidence="8" id="KW-1185">Reference proteome</keyword>
<dbReference type="AlphaFoldDB" id="A0A2P2BPP3"/>
<dbReference type="PANTHER" id="PTHR43806:SF11">
    <property type="entry name" value="CEREVISIN-RELATED"/>
    <property type="match status" value="1"/>
</dbReference>
<comment type="caution">
    <text evidence="5">Lacks conserved residue(s) required for the propagation of feature annotation.</text>
</comment>
<comment type="similarity">
    <text evidence="1 5">Belongs to the peptidase S8 family.</text>
</comment>
<accession>A0A2P2BPP3</accession>
<dbReference type="EMBL" id="LN650648">
    <property type="protein sequence ID" value="CEI72319.1"/>
    <property type="molecule type" value="Genomic_DNA"/>
</dbReference>
<dbReference type="Pfam" id="PF00082">
    <property type="entry name" value="Peptidase_S8"/>
    <property type="match status" value="2"/>
</dbReference>
<evidence type="ECO:0000256" key="2">
    <source>
        <dbReference type="ARBA" id="ARBA00022670"/>
    </source>
</evidence>
<name>A0A2P2BPP3_9FIRM</name>
<dbReference type="GO" id="GO:0006508">
    <property type="term" value="P:proteolysis"/>
    <property type="evidence" value="ECO:0007669"/>
    <property type="project" value="UniProtKB-KW"/>
</dbReference>
<sequence length="560" mass="62046">MEKSYVVVYENLERLEADLNLYNIDEYIILNSQIAAIYVNESFEEETLKSIKSISDWIPSVPMSSLINITDNLESGTSVKIASGIDYVDKNPYISSSGKGCIITIIDSGINYLHPDFLNPDGTTKIVSIWDQESQFGTPPTGLKFGSEFKKDIINEYIRNNDPSLSEDTIGTGTVASGIACGRGNLNREYKGVAVDSELLVIKLREYKDTYKEGKINYGLSDFLAGIKYAIDIAQKEEKNMIINLTLGERSRSVVVTTLLDTFNYLTVSGVIVVSGAGNEGNTDIHYQGQVSSLNDIQDIPIQIGEQKNLDITLSVAGPDKIAAAIISPSGEISYRVVYAPDDYIYRGKFNIENTFYEMRYLYPWIKSATQELTIKLNNVKPGVWTLRLFPEFIIDGLYDAYLPNKNLISNETRFIDPNSFVTITLFGAVSNAITIGAYDDKIDSVWIGSSKGPVRGRPIKPDLLAPGVDIISPSKNGNYTTSTGTGVSSSMISGVVAILMEYVSSQSTFKRNLLFTEVLKTYLMLGARKKDLYIYPNVTRGYGVLDLQNTFIQLAKILR</sequence>
<dbReference type="NCBIfam" id="NF040808">
    <property type="entry name" value="CspC_non_triad"/>
    <property type="match status" value="1"/>
</dbReference>
<dbReference type="CDD" id="cd07478">
    <property type="entry name" value="Peptidases_S8_CspA-like"/>
    <property type="match status" value="1"/>
</dbReference>
<evidence type="ECO:0000259" key="6">
    <source>
        <dbReference type="Pfam" id="PF00082"/>
    </source>
</evidence>
<dbReference type="InterPro" id="IPR050131">
    <property type="entry name" value="Peptidase_S8_subtilisin-like"/>
</dbReference>
<dbReference type="InterPro" id="IPR015500">
    <property type="entry name" value="Peptidase_S8_subtilisin-rel"/>
</dbReference>
<protein>
    <submittedName>
        <fullName evidence="7">Peptidase, S8/S53</fullName>
    </submittedName>
</protein>
<keyword evidence="3" id="KW-0378">Hydrolase</keyword>
<dbReference type="InterPro" id="IPR034045">
    <property type="entry name" value="Pep_S8_CspA-like"/>
</dbReference>
<dbReference type="GO" id="GO:0004252">
    <property type="term" value="F:serine-type endopeptidase activity"/>
    <property type="evidence" value="ECO:0007669"/>
    <property type="project" value="InterPro"/>
</dbReference>
<dbReference type="InterPro" id="IPR023827">
    <property type="entry name" value="Peptidase_S8_Asp-AS"/>
</dbReference>
<feature type="domain" description="Peptidase S8/S53" evidence="6">
    <location>
        <begin position="421"/>
        <end position="528"/>
    </location>
</feature>
<gene>
    <name evidence="7" type="ORF">FRIFI_0774</name>
</gene>
<evidence type="ECO:0000256" key="4">
    <source>
        <dbReference type="ARBA" id="ARBA00022825"/>
    </source>
</evidence>
<dbReference type="PANTHER" id="PTHR43806">
    <property type="entry name" value="PEPTIDASE S8"/>
    <property type="match status" value="1"/>
</dbReference>
<dbReference type="Gene3D" id="3.40.50.200">
    <property type="entry name" value="Peptidase S8/S53 domain"/>
    <property type="match status" value="1"/>
</dbReference>
<dbReference type="PROSITE" id="PS00136">
    <property type="entry name" value="SUBTILASE_ASP"/>
    <property type="match status" value="1"/>
</dbReference>
<evidence type="ECO:0000256" key="1">
    <source>
        <dbReference type="ARBA" id="ARBA00011073"/>
    </source>
</evidence>
<keyword evidence="2" id="KW-0645">Protease</keyword>
<organism evidence="7 8">
    <name type="scientific">Romboutsia hominis</name>
    <dbReference type="NCBI Taxonomy" id="1507512"/>
    <lineage>
        <taxon>Bacteria</taxon>
        <taxon>Bacillati</taxon>
        <taxon>Bacillota</taxon>
        <taxon>Clostridia</taxon>
        <taxon>Peptostreptococcales</taxon>
        <taxon>Peptostreptococcaceae</taxon>
        <taxon>Romboutsia</taxon>
    </lineage>
</organism>
<evidence type="ECO:0000313" key="8">
    <source>
        <dbReference type="Proteomes" id="UP000245695"/>
    </source>
</evidence>